<reference evidence="1 2" key="1">
    <citation type="submission" date="2014-07" db="EMBL/GenBank/DDBJ databases">
        <title>Draft Genome Sequence of Gephyronic Acid Producer, Cystobacter violaceus Strain Cb vi76.</title>
        <authorList>
            <person name="Stevens D.C."/>
            <person name="Young J."/>
            <person name="Carmichael R."/>
            <person name="Tan J."/>
            <person name="Taylor R.E."/>
        </authorList>
    </citation>
    <scope>NUCLEOTIDE SEQUENCE [LARGE SCALE GENOMIC DNA]</scope>
    <source>
        <strain evidence="1 2">Cb vi76</strain>
    </source>
</reference>
<accession>A0A084SGI1</accession>
<evidence type="ECO:0000313" key="2">
    <source>
        <dbReference type="Proteomes" id="UP000028547"/>
    </source>
</evidence>
<protein>
    <recommendedName>
        <fullName evidence="3">Lipoprotein</fullName>
    </recommendedName>
</protein>
<dbReference type="RefSeq" id="WP_043411875.1">
    <property type="nucleotide sequence ID" value="NZ_JPMI01000367.1"/>
</dbReference>
<organism evidence="1 2">
    <name type="scientific">Archangium violaceum Cb vi76</name>
    <dbReference type="NCBI Taxonomy" id="1406225"/>
    <lineage>
        <taxon>Bacteria</taxon>
        <taxon>Pseudomonadati</taxon>
        <taxon>Myxococcota</taxon>
        <taxon>Myxococcia</taxon>
        <taxon>Myxococcales</taxon>
        <taxon>Cystobacterineae</taxon>
        <taxon>Archangiaceae</taxon>
        <taxon>Archangium</taxon>
    </lineage>
</organism>
<comment type="caution">
    <text evidence="1">The sequence shown here is derived from an EMBL/GenBank/DDBJ whole genome shotgun (WGS) entry which is preliminary data.</text>
</comment>
<proteinExistence type="predicted"/>
<dbReference type="PROSITE" id="PS51257">
    <property type="entry name" value="PROKAR_LIPOPROTEIN"/>
    <property type="match status" value="1"/>
</dbReference>
<gene>
    <name evidence="1" type="ORF">Q664_46955</name>
</gene>
<dbReference type="Proteomes" id="UP000028547">
    <property type="component" value="Unassembled WGS sequence"/>
</dbReference>
<sequence length="254" mass="28138">MTKPFIWLPTVLALMACGGEDPMPQGEPVARPLAGRSMLTPKPWAQLAPGVWERVREDGIRERSSTGVEGLEYELQLARTERALIAQVFKANGNVSALKASPQESDQRIQFLENALAEEKNSVRVRTPNERLSAQGFYEEGSSSGPFCGGTYGFDAQFFIEMTGGSVSMQGYFLEPSPYSPYTKRIYVRAAAWMYDPDIVNYDAEWSPTFSNTCCFSTNQVYAGIDPTFSPVLEAYGYIKSDGCGSIIYTARTY</sequence>
<dbReference type="AlphaFoldDB" id="A0A084SGI1"/>
<evidence type="ECO:0008006" key="3">
    <source>
        <dbReference type="Google" id="ProtNLM"/>
    </source>
</evidence>
<name>A0A084SGI1_9BACT</name>
<dbReference type="EMBL" id="JPMI01000367">
    <property type="protein sequence ID" value="KFA87566.1"/>
    <property type="molecule type" value="Genomic_DNA"/>
</dbReference>
<evidence type="ECO:0000313" key="1">
    <source>
        <dbReference type="EMBL" id="KFA87566.1"/>
    </source>
</evidence>